<evidence type="ECO:0000313" key="4">
    <source>
        <dbReference type="EMBL" id="NTY60704.1"/>
    </source>
</evidence>
<evidence type="ECO:0000256" key="1">
    <source>
        <dbReference type="SAM" id="MobiDB-lite"/>
    </source>
</evidence>
<feature type="region of interest" description="Disordered" evidence="1">
    <location>
        <begin position="274"/>
        <end position="357"/>
    </location>
</feature>
<dbReference type="Pfam" id="PF21856">
    <property type="entry name" value="EspB_PPE"/>
    <property type="match status" value="1"/>
</dbReference>
<feature type="compositionally biased region" description="Gly residues" evidence="1">
    <location>
        <begin position="430"/>
        <end position="451"/>
    </location>
</feature>
<name>A0ABX2JY14_9MYCO</name>
<accession>A0ABX2JY14</accession>
<evidence type="ECO:0000259" key="3">
    <source>
        <dbReference type="Pfam" id="PF21856"/>
    </source>
</evidence>
<dbReference type="Proteomes" id="UP000708347">
    <property type="component" value="Unassembled WGS sequence"/>
</dbReference>
<feature type="compositionally biased region" description="Gly residues" evidence="1">
    <location>
        <begin position="410"/>
        <end position="421"/>
    </location>
</feature>
<keyword evidence="5" id="KW-1185">Reference proteome</keyword>
<proteinExistence type="predicted"/>
<dbReference type="InterPro" id="IPR038332">
    <property type="entry name" value="PPE_sf"/>
</dbReference>
<gene>
    <name evidence="4" type="ORF">FEG63_14225</name>
</gene>
<protein>
    <submittedName>
        <fullName evidence="4">Secretion protein EspB</fullName>
    </submittedName>
</protein>
<dbReference type="SUPFAM" id="SSF140459">
    <property type="entry name" value="PE/PPE dimer-like"/>
    <property type="match status" value="1"/>
</dbReference>
<dbReference type="EMBL" id="VBSB01000008">
    <property type="protein sequence ID" value="NTY60704.1"/>
    <property type="molecule type" value="Genomic_DNA"/>
</dbReference>
<dbReference type="InterPro" id="IPR041275">
    <property type="entry name" value="EspB_PE"/>
</dbReference>
<feature type="domain" description="ESX-1 secretion-associated protein EspB PPE" evidence="3">
    <location>
        <begin position="126"/>
        <end position="285"/>
    </location>
</feature>
<feature type="region of interest" description="Disordered" evidence="1">
    <location>
        <begin position="396"/>
        <end position="492"/>
    </location>
</feature>
<feature type="domain" description="ESX-1 secretion-associated protein EspB PE" evidence="2">
    <location>
        <begin position="10"/>
        <end position="85"/>
    </location>
</feature>
<comment type="caution">
    <text evidence="4">The sequence shown here is derived from an EMBL/GenBank/DDBJ whole genome shotgun (WGS) entry which is preliminary data.</text>
</comment>
<evidence type="ECO:0000259" key="2">
    <source>
        <dbReference type="Pfam" id="PF18625"/>
    </source>
</evidence>
<evidence type="ECO:0000313" key="5">
    <source>
        <dbReference type="Proteomes" id="UP000708347"/>
    </source>
</evidence>
<reference evidence="4 5" key="1">
    <citation type="submission" date="2019-05" db="EMBL/GenBank/DDBJ databases">
        <title>Mycolicibacterium sphagni ENV482 genome assembly.</title>
        <authorList>
            <person name="Chen W."/>
            <person name="Faulkner N.W."/>
            <person name="Hyman M.R."/>
        </authorList>
    </citation>
    <scope>NUCLEOTIDE SEQUENCE [LARGE SCALE GENOMIC DNA]</scope>
    <source>
        <strain evidence="4 5">ENV482</strain>
    </source>
</reference>
<dbReference type="RefSeq" id="WP_174398491.1">
    <property type="nucleotide sequence ID" value="NZ_VBSB01000008.1"/>
</dbReference>
<dbReference type="Gene3D" id="1.20.1260.20">
    <property type="entry name" value="PPE superfamily"/>
    <property type="match status" value="1"/>
</dbReference>
<sequence length="492" mass="52142">MTQTLNVEKDELLARAAELELALPTPPPDNPRAACALPMVVDAAAQLALSADAIRLYLRAGEREWRRLGQSLRNAAAAYQQVDEEGADAITDNTSVSARMLGGGCEDEDIMLPAAQPPSAAPEYPYYEVRQAATDIEAPDQGAALNAFAREWDTYQRTLQAIATRFRPFTQWDGDATMAVEVNFEAQRSWLYQMAQFCSTVAAQATTVAATQKWALVEHPSAYEVSEADKWFLIYSTDPSRRQYLYQVYEWYERMQKKSEEVLAEYIRRASLPLQPVNPKNPPVATRIEPPPEPEKPDPDNPDNPDDPDNPDNPENPDAPDIPGEDDTFDDDLPETPTTPSTGTPSVPSAGLPPGDTAALTEALKGLSADSAMGGVGSGMKAAAVGGGGGGGMPAMPLQPSVNAESALGGAPGAGRDGGAAGRIPNAGAAPGGGGMGMPMGAPGAGAGQGGDNKAKRAQGTEESLYSEDREWTEGVIGNRRRKDVSDGKESK</sequence>
<feature type="compositionally biased region" description="Low complexity" evidence="1">
    <location>
        <begin position="335"/>
        <end position="349"/>
    </location>
</feature>
<dbReference type="InterPro" id="IPR054056">
    <property type="entry name" value="EspB_PPE"/>
</dbReference>
<feature type="compositionally biased region" description="Acidic residues" evidence="1">
    <location>
        <begin position="300"/>
        <end position="312"/>
    </location>
</feature>
<dbReference type="Pfam" id="PF18625">
    <property type="entry name" value="EspB_PE"/>
    <property type="match status" value="1"/>
</dbReference>
<organism evidence="4 5">
    <name type="scientific">Mycolicibacterium sphagni</name>
    <dbReference type="NCBI Taxonomy" id="1786"/>
    <lineage>
        <taxon>Bacteria</taxon>
        <taxon>Bacillati</taxon>
        <taxon>Actinomycetota</taxon>
        <taxon>Actinomycetes</taxon>
        <taxon>Mycobacteriales</taxon>
        <taxon>Mycobacteriaceae</taxon>
        <taxon>Mycolicibacterium</taxon>
    </lineage>
</organism>
<feature type="compositionally biased region" description="Acidic residues" evidence="1">
    <location>
        <begin position="323"/>
        <end position="334"/>
    </location>
</feature>